<feature type="compositionally biased region" description="Low complexity" evidence="1">
    <location>
        <begin position="67"/>
        <end position="87"/>
    </location>
</feature>
<dbReference type="FunFam" id="1.10.10.60:FF:000431">
    <property type="entry name" value="Set3C deacetylase complex subunit"/>
    <property type="match status" value="1"/>
</dbReference>
<dbReference type="Gene3D" id="1.10.10.60">
    <property type="entry name" value="Homeodomain-like"/>
    <property type="match status" value="2"/>
</dbReference>
<feature type="compositionally biased region" description="Polar residues" evidence="1">
    <location>
        <begin position="166"/>
        <end position="181"/>
    </location>
</feature>
<dbReference type="InterPro" id="IPR009057">
    <property type="entry name" value="Homeodomain-like_sf"/>
</dbReference>
<feature type="compositionally biased region" description="Basic and acidic residues" evidence="1">
    <location>
        <begin position="223"/>
        <end position="249"/>
    </location>
</feature>
<dbReference type="AlphaFoldDB" id="A0A1B2J7L6"/>
<accession>A0A1B2J7L6</accession>
<dbReference type="InterPro" id="IPR001005">
    <property type="entry name" value="SANT/Myb"/>
</dbReference>
<feature type="domain" description="SANT" evidence="2">
    <location>
        <begin position="595"/>
        <end position="647"/>
    </location>
</feature>
<feature type="region of interest" description="Disordered" evidence="1">
    <location>
        <begin position="778"/>
        <end position="830"/>
    </location>
</feature>
<dbReference type="OrthoDB" id="10258692at2759"/>
<feature type="compositionally biased region" description="Basic and acidic residues" evidence="1">
    <location>
        <begin position="667"/>
        <end position="686"/>
    </location>
</feature>
<dbReference type="GO" id="GO:0006357">
    <property type="term" value="P:regulation of transcription by RNA polymerase II"/>
    <property type="evidence" value="ECO:0007669"/>
    <property type="project" value="TreeGrafter"/>
</dbReference>
<evidence type="ECO:0000313" key="4">
    <source>
        <dbReference type="Proteomes" id="UP000094565"/>
    </source>
</evidence>
<dbReference type="Proteomes" id="UP000094565">
    <property type="component" value="Chromosome 1"/>
</dbReference>
<dbReference type="InterPro" id="IPR051571">
    <property type="entry name" value="N-CoR_corepressor"/>
</dbReference>
<dbReference type="Pfam" id="PF00249">
    <property type="entry name" value="Myb_DNA-binding"/>
    <property type="match status" value="2"/>
</dbReference>
<name>A0A1B2J7L6_PICPA</name>
<feature type="compositionally biased region" description="Basic residues" evidence="1">
    <location>
        <begin position="655"/>
        <end position="666"/>
    </location>
</feature>
<evidence type="ECO:0000256" key="1">
    <source>
        <dbReference type="SAM" id="MobiDB-lite"/>
    </source>
</evidence>
<sequence>MPPLDSNRGNNNPPRDYRRKYESEPLSSNGPRKHSGSGYVERDSHGYHRGSGSNGYYSSKKDFRPTSNGSSQGYSGYNNGYYGSYNNRYREPLPERRSIGDSYKPRANDRIPKDSRYRQQPMIRDYRDSRPYWNNRAGSSERVSSSVPSSSRYYNEDSGYGPLKKPQSSYAERNNRSSDSASYGPYSGKLNTLTNKNLESPISSEVSTPRLSTRPSFASASELETREESKVARKEAIKEEQEKTVMPTREEVNEKLSLEKTRPIENLEEKMPVSKGVEESVKIDEKAKIENPLLRHAKLEMNPDATPEIPQTDTTKENQLIEPLEHNSQETPLDQINTTQATDITSALTKTLEPKPETITSESKNNINIENTNINKEPETQPEIPYRAPKIEGCIFPMNKLEDKFWSLQTRPKAKVLEHQWYLNDKKIESFTEYPFFVDNLLLHINVLSPTIEKFLQSKDKSILRKRARLTEEFFSRARQWRQRRHKMDEQLNRIHARQVASPIQRKEEPDTSKELKPSRRSRHGDFVGTEAEFQEILESLEREKEKDPLYVAQKGAAVIPEMILDPIERETLRFINTNNLITDKDRWVQRIKTDPIDTFTEKEHEMFVEAYIHHPKKFGRISAALGGLRTPEECVLHYYRTKKTKTNFKQVLASRKKGRGKPPRRSKVELEKKPKTFQEDTDVKLTPEPMKRKRMSSSASLNGSDTKKPRGNRAQDQTATSEELQRKKPHLSSYWSVQEVKMFKVLFGEHGEKWDKISSIMKSKSSTMVKNFYQKKMREDTKKEDEDQSATDNLETIENTKTPEQVEITTPKVESPENETPTYDLPHISTFYTGNVDQKKQVQEAEETIPHSKVPSIMNLLND</sequence>
<feature type="region of interest" description="Disordered" evidence="1">
    <location>
        <begin position="501"/>
        <end position="525"/>
    </location>
</feature>
<dbReference type="SMART" id="SM00717">
    <property type="entry name" value="SANT"/>
    <property type="match status" value="2"/>
</dbReference>
<feature type="compositionally biased region" description="Basic and acidic residues" evidence="1">
    <location>
        <begin position="505"/>
        <end position="518"/>
    </location>
</feature>
<protein>
    <submittedName>
        <fullName evidence="3">BA75_00638T0</fullName>
    </submittedName>
</protein>
<feature type="compositionally biased region" description="Low complexity" evidence="1">
    <location>
        <begin position="140"/>
        <end position="152"/>
    </location>
</feature>
<dbReference type="PANTHER" id="PTHR13992">
    <property type="entry name" value="NUCLEAR RECEPTOR CO-REPRESSOR RELATED NCOR"/>
    <property type="match status" value="1"/>
</dbReference>
<evidence type="ECO:0000313" key="3">
    <source>
        <dbReference type="EMBL" id="ANZ73989.1"/>
    </source>
</evidence>
<keyword evidence="4" id="KW-1185">Reference proteome</keyword>
<feature type="compositionally biased region" description="Polar residues" evidence="1">
    <location>
        <begin position="791"/>
        <end position="804"/>
    </location>
</feature>
<dbReference type="PANTHER" id="PTHR13992:SF39">
    <property type="entry name" value="SMRTER, ISOFORM G"/>
    <property type="match status" value="1"/>
</dbReference>
<dbReference type="InterPro" id="IPR017884">
    <property type="entry name" value="SANT_dom"/>
</dbReference>
<proteinExistence type="predicted"/>
<dbReference type="EMBL" id="CP014584">
    <property type="protein sequence ID" value="ANZ73989.1"/>
    <property type="molecule type" value="Genomic_DNA"/>
</dbReference>
<dbReference type="GO" id="GO:0034967">
    <property type="term" value="C:Set3 complex"/>
    <property type="evidence" value="ECO:0007669"/>
    <property type="project" value="TreeGrafter"/>
</dbReference>
<organism evidence="3 4">
    <name type="scientific">Komagataella pastoris</name>
    <name type="common">Yeast</name>
    <name type="synonym">Pichia pastoris</name>
    <dbReference type="NCBI Taxonomy" id="4922"/>
    <lineage>
        <taxon>Eukaryota</taxon>
        <taxon>Fungi</taxon>
        <taxon>Dikarya</taxon>
        <taxon>Ascomycota</taxon>
        <taxon>Saccharomycotina</taxon>
        <taxon>Pichiomycetes</taxon>
        <taxon>Pichiales</taxon>
        <taxon>Pichiaceae</taxon>
        <taxon>Komagataella</taxon>
    </lineage>
</organism>
<feature type="compositionally biased region" description="Polar residues" evidence="1">
    <location>
        <begin position="189"/>
        <end position="219"/>
    </location>
</feature>
<reference evidence="3 4" key="1">
    <citation type="submission" date="2016-02" db="EMBL/GenBank/DDBJ databases">
        <title>Comparative genomic and transcriptomic foundation for Pichia pastoris.</title>
        <authorList>
            <person name="Love K.R."/>
            <person name="Shah K.A."/>
            <person name="Whittaker C.A."/>
            <person name="Wu J."/>
            <person name="Bartlett M.C."/>
            <person name="Ma D."/>
            <person name="Leeson R.L."/>
            <person name="Priest M."/>
            <person name="Young S.K."/>
            <person name="Love J.C."/>
        </authorList>
    </citation>
    <scope>NUCLEOTIDE SEQUENCE [LARGE SCALE GENOMIC DNA]</scope>
    <source>
        <strain evidence="3 4">ATCC 28485</strain>
    </source>
</reference>
<evidence type="ECO:0000259" key="2">
    <source>
        <dbReference type="PROSITE" id="PS51293"/>
    </source>
</evidence>
<feature type="region of interest" description="Disordered" evidence="1">
    <location>
        <begin position="1"/>
        <end position="249"/>
    </location>
</feature>
<dbReference type="CDD" id="cd00167">
    <property type="entry name" value="SANT"/>
    <property type="match status" value="1"/>
</dbReference>
<feature type="region of interest" description="Disordered" evidence="1">
    <location>
        <begin position="650"/>
        <end position="729"/>
    </location>
</feature>
<dbReference type="SUPFAM" id="SSF46689">
    <property type="entry name" value="Homeodomain-like"/>
    <property type="match status" value="2"/>
</dbReference>
<gene>
    <name evidence="3" type="ORF">ATY40_BA7500638</name>
</gene>
<feature type="compositionally biased region" description="Basic and acidic residues" evidence="1">
    <location>
        <begin position="88"/>
        <end position="117"/>
    </location>
</feature>
<dbReference type="PROSITE" id="PS51293">
    <property type="entry name" value="SANT"/>
    <property type="match status" value="1"/>
</dbReference>